<dbReference type="FunFam" id="2.40.240.10:FF:000007">
    <property type="entry name" value="Glutamine--tRNA ligase"/>
    <property type="match status" value="1"/>
</dbReference>
<dbReference type="GO" id="GO:0017101">
    <property type="term" value="C:aminoacyl-tRNA synthetase multienzyme complex"/>
    <property type="evidence" value="ECO:0007669"/>
    <property type="project" value="TreeGrafter"/>
</dbReference>
<evidence type="ECO:0000259" key="15">
    <source>
        <dbReference type="Pfam" id="PF20974"/>
    </source>
</evidence>
<evidence type="ECO:0000259" key="12">
    <source>
        <dbReference type="Pfam" id="PF00749"/>
    </source>
</evidence>
<evidence type="ECO:0000259" key="13">
    <source>
        <dbReference type="Pfam" id="PF03950"/>
    </source>
</evidence>
<dbReference type="InterPro" id="IPR007638">
    <property type="entry name" value="Gln-tRNA-synth_Ib_RNA-bd_2"/>
</dbReference>
<organism evidence="16 17">
    <name type="scientific">Geodia barretti</name>
    <name type="common">Barrett's horny sponge</name>
    <dbReference type="NCBI Taxonomy" id="519541"/>
    <lineage>
        <taxon>Eukaryota</taxon>
        <taxon>Metazoa</taxon>
        <taxon>Porifera</taxon>
        <taxon>Demospongiae</taxon>
        <taxon>Heteroscleromorpha</taxon>
        <taxon>Tetractinellida</taxon>
        <taxon>Astrophorina</taxon>
        <taxon>Geodiidae</taxon>
        <taxon>Geodia</taxon>
    </lineage>
</organism>
<evidence type="ECO:0000256" key="11">
    <source>
        <dbReference type="SAM" id="MobiDB-lite"/>
    </source>
</evidence>
<dbReference type="GO" id="GO:0004819">
    <property type="term" value="F:glutamine-tRNA ligase activity"/>
    <property type="evidence" value="ECO:0007669"/>
    <property type="project" value="UniProtKB-EC"/>
</dbReference>
<dbReference type="AlphaFoldDB" id="A0AA35WAH2"/>
<dbReference type="InterPro" id="IPR014729">
    <property type="entry name" value="Rossmann-like_a/b/a_fold"/>
</dbReference>
<evidence type="ECO:0000256" key="3">
    <source>
        <dbReference type="ARBA" id="ARBA00022598"/>
    </source>
</evidence>
<gene>
    <name evidence="16" type="ORF">GBAR_LOCUS6667</name>
</gene>
<keyword evidence="3 10" id="KW-0436">Ligase</keyword>
<evidence type="ECO:0000313" key="16">
    <source>
        <dbReference type="EMBL" id="CAI8010046.1"/>
    </source>
</evidence>
<feature type="region of interest" description="Disordered" evidence="11">
    <location>
        <begin position="592"/>
        <end position="611"/>
    </location>
</feature>
<dbReference type="Pfam" id="PF03950">
    <property type="entry name" value="tRNA-synt_1c_C"/>
    <property type="match status" value="1"/>
</dbReference>
<evidence type="ECO:0000256" key="6">
    <source>
        <dbReference type="ARBA" id="ARBA00022917"/>
    </source>
</evidence>
<keyword evidence="6 10" id="KW-0648">Protein biosynthesis</keyword>
<dbReference type="GO" id="GO:0006425">
    <property type="term" value="P:glutaminyl-tRNA aminoacylation"/>
    <property type="evidence" value="ECO:0007669"/>
    <property type="project" value="InterPro"/>
</dbReference>
<feature type="domain" description="Glutamyl/glutaminyl-tRNA synthetase class Ib catalytic" evidence="12">
    <location>
        <begin position="333"/>
        <end position="389"/>
    </location>
</feature>
<evidence type="ECO:0000256" key="5">
    <source>
        <dbReference type="ARBA" id="ARBA00022840"/>
    </source>
</evidence>
<keyword evidence="5 10" id="KW-0067">ATP-binding</keyword>
<evidence type="ECO:0000256" key="8">
    <source>
        <dbReference type="ARBA" id="ARBA00030466"/>
    </source>
</evidence>
<dbReference type="Pfam" id="PF20974">
    <property type="entry name" value="tRNA-synt_1c_C2"/>
    <property type="match status" value="1"/>
</dbReference>
<dbReference type="SUPFAM" id="SSF52374">
    <property type="entry name" value="Nucleotidylyl transferase"/>
    <property type="match status" value="1"/>
</dbReference>
<protein>
    <recommendedName>
        <fullName evidence="2">glutamine--tRNA ligase</fullName>
        <ecNumber evidence="2">6.1.1.18</ecNumber>
    </recommendedName>
    <alternativeName>
        <fullName evidence="8">Glutaminyl-tRNA synthetase</fullName>
    </alternativeName>
</protein>
<feature type="domain" description="tRNA synthetases class I (E and Q) anti-codon binding" evidence="15">
    <location>
        <begin position="507"/>
        <end position="573"/>
    </location>
</feature>
<dbReference type="InterPro" id="IPR020058">
    <property type="entry name" value="Glu/Gln-tRNA-synth_Ib_cat-dom"/>
</dbReference>
<evidence type="ECO:0000256" key="1">
    <source>
        <dbReference type="ARBA" id="ARBA00005594"/>
    </source>
</evidence>
<dbReference type="PANTHER" id="PTHR43097:SF4">
    <property type="entry name" value="GLUTAMINE--TRNA LIGASE"/>
    <property type="match status" value="1"/>
</dbReference>
<evidence type="ECO:0000256" key="10">
    <source>
        <dbReference type="RuleBase" id="RU363037"/>
    </source>
</evidence>
<dbReference type="Pfam" id="PF00749">
    <property type="entry name" value="tRNA-synt_1c"/>
    <property type="match status" value="2"/>
</dbReference>
<feature type="domain" description="Glutaminyl-tRNA synthetase class Ib non-specific RNA-binding" evidence="14">
    <location>
        <begin position="42"/>
        <end position="75"/>
    </location>
</feature>
<sequence length="611" mass="69391">MAEFSTLSAALRRGRRAVAIGLRRRDLSSTSSKRPRDSELRKGGMAQLVGKFHRPGENHLTEGYVVTDKTQALLQEHLERTGGKAVTRFPPEPNGILHIGHATSINFNFNFAKAHKGVCYLRYDDTNPGKADEQYIRQILEMVQWLGGLAQSIVKKHTHVLVLWCYDLDRSLLSVQQKSSCVHSPTGHTPDKVTFASDYFPQLYQLARRLVSSSLAFVCHQPPHEVRGHHAPPSPWRDRPAEESLHLLEEMRKGKFKEGEATLRMKMVMEDSKVDPVAYRVRFAPHPRTGTDWCIYPTYDYAHCLCDSLEDITHSFCTKEFQMKYVHYLPLVVYSDWNDPRLFTLTALRRRGFPPEAINNFCEQYGVMLTTDGAIHPELLEAFVRDELNHTAPRAMAVLDPVKVVVTNCPLTSETIELEVPDFPKDPARGYHTIPLGPLIYIERSDFMEEGGQRGFRRLTPSQPVGLKYTSSTIAVQQVLKGESGEVDEIHVVMEKLSETGRKPRAFIHWLSNPLPCQVRLYQNLFTADEQDENNTNPSSLQIVNGALVDRSVEGAKPLDKWQFERLGYFCLDSESTHNQLVFNRTATLKQDSHNPIPIAPPSKHHSHQSL</sequence>
<evidence type="ECO:0000313" key="17">
    <source>
        <dbReference type="Proteomes" id="UP001174909"/>
    </source>
</evidence>
<dbReference type="InterPro" id="IPR011035">
    <property type="entry name" value="Ribosomal_bL25/Gln-tRNA_synth"/>
</dbReference>
<dbReference type="Gene3D" id="2.40.240.10">
    <property type="entry name" value="Ribosomal Protein L25, Chain P"/>
    <property type="match status" value="2"/>
</dbReference>
<accession>A0AA35WAH2</accession>
<keyword evidence="17" id="KW-1185">Reference proteome</keyword>
<dbReference type="PROSITE" id="PS00178">
    <property type="entry name" value="AA_TRNA_LIGASE_I"/>
    <property type="match status" value="1"/>
</dbReference>
<comment type="similarity">
    <text evidence="1 10">Belongs to the class-I aminoacyl-tRNA synthetase family.</text>
</comment>
<dbReference type="PRINTS" id="PR00987">
    <property type="entry name" value="TRNASYNTHGLU"/>
</dbReference>
<feature type="domain" description="Glutamyl/glutaminyl-tRNA synthetase class Ib anti-codon binding" evidence="13">
    <location>
        <begin position="392"/>
        <end position="493"/>
    </location>
</feature>
<feature type="domain" description="Glutamyl/glutaminyl-tRNA synthetase class Ib catalytic" evidence="12">
    <location>
        <begin position="86"/>
        <end position="329"/>
    </location>
</feature>
<comment type="caution">
    <text evidence="16">The sequence shown here is derived from an EMBL/GenBank/DDBJ whole genome shotgun (WGS) entry which is preliminary data.</text>
</comment>
<dbReference type="Proteomes" id="UP001174909">
    <property type="component" value="Unassembled WGS sequence"/>
</dbReference>
<evidence type="ECO:0000259" key="14">
    <source>
        <dbReference type="Pfam" id="PF04557"/>
    </source>
</evidence>
<dbReference type="GO" id="GO:0005829">
    <property type="term" value="C:cytosol"/>
    <property type="evidence" value="ECO:0007669"/>
    <property type="project" value="TreeGrafter"/>
</dbReference>
<proteinExistence type="inferred from homology"/>
<name>A0AA35WAH2_GEOBA</name>
<comment type="catalytic activity">
    <reaction evidence="9">
        <text>tRNA(Gln) + L-glutamine + ATP = L-glutaminyl-tRNA(Gln) + AMP + diphosphate</text>
        <dbReference type="Rhea" id="RHEA:20121"/>
        <dbReference type="Rhea" id="RHEA-COMP:9662"/>
        <dbReference type="Rhea" id="RHEA-COMP:9681"/>
        <dbReference type="ChEBI" id="CHEBI:30616"/>
        <dbReference type="ChEBI" id="CHEBI:33019"/>
        <dbReference type="ChEBI" id="CHEBI:58359"/>
        <dbReference type="ChEBI" id="CHEBI:78442"/>
        <dbReference type="ChEBI" id="CHEBI:78521"/>
        <dbReference type="ChEBI" id="CHEBI:456215"/>
        <dbReference type="EC" id="6.1.1.18"/>
    </reaction>
</comment>
<reference evidence="16" key="1">
    <citation type="submission" date="2023-03" db="EMBL/GenBank/DDBJ databases">
        <authorList>
            <person name="Steffen K."/>
            <person name="Cardenas P."/>
        </authorList>
    </citation>
    <scope>NUCLEOTIDE SEQUENCE</scope>
</reference>
<dbReference type="InterPro" id="IPR049437">
    <property type="entry name" value="tRNA-synt_1c_C2"/>
</dbReference>
<evidence type="ECO:0000256" key="7">
    <source>
        <dbReference type="ARBA" id="ARBA00023146"/>
    </source>
</evidence>
<evidence type="ECO:0000256" key="2">
    <source>
        <dbReference type="ARBA" id="ARBA00012836"/>
    </source>
</evidence>
<dbReference type="InterPro" id="IPR000924">
    <property type="entry name" value="Glu/Gln-tRNA-synth"/>
</dbReference>
<dbReference type="EC" id="6.1.1.18" evidence="2"/>
<dbReference type="Gene3D" id="3.40.50.620">
    <property type="entry name" value="HUPs"/>
    <property type="match status" value="1"/>
</dbReference>
<dbReference type="InterPro" id="IPR050132">
    <property type="entry name" value="Gln/Glu-tRNA_Ligase"/>
</dbReference>
<dbReference type="GO" id="GO:0005524">
    <property type="term" value="F:ATP binding"/>
    <property type="evidence" value="ECO:0007669"/>
    <property type="project" value="UniProtKB-KW"/>
</dbReference>
<dbReference type="EMBL" id="CASHTH010001006">
    <property type="protein sequence ID" value="CAI8010046.1"/>
    <property type="molecule type" value="Genomic_DNA"/>
</dbReference>
<dbReference type="InterPro" id="IPR001412">
    <property type="entry name" value="aa-tRNA-synth_I_CS"/>
</dbReference>
<dbReference type="InterPro" id="IPR020059">
    <property type="entry name" value="Glu/Gln-tRNA-synth_Ib_codon-bd"/>
</dbReference>
<evidence type="ECO:0000256" key="9">
    <source>
        <dbReference type="ARBA" id="ARBA00048270"/>
    </source>
</evidence>
<keyword evidence="4 10" id="KW-0547">Nucleotide-binding</keyword>
<dbReference type="InterPro" id="IPR020056">
    <property type="entry name" value="Rbsml_bL25/Gln-tRNA_synth_N"/>
</dbReference>
<evidence type="ECO:0000256" key="4">
    <source>
        <dbReference type="ARBA" id="ARBA00022741"/>
    </source>
</evidence>
<dbReference type="FunFam" id="3.90.800.10:FF:000001">
    <property type="entry name" value="Glutamine--tRNA ligase"/>
    <property type="match status" value="1"/>
</dbReference>
<dbReference type="SUPFAM" id="SSF50715">
    <property type="entry name" value="Ribosomal protein L25-like"/>
    <property type="match status" value="1"/>
</dbReference>
<keyword evidence="7 10" id="KW-0030">Aminoacyl-tRNA synthetase</keyword>
<dbReference type="PANTHER" id="PTHR43097">
    <property type="entry name" value="GLUTAMINE-TRNA LIGASE"/>
    <property type="match status" value="1"/>
</dbReference>
<dbReference type="Pfam" id="PF04557">
    <property type="entry name" value="tRNA_synt_1c_R2"/>
    <property type="match status" value="1"/>
</dbReference>